<name>A0A9W9YZ14_9CNID</name>
<dbReference type="Proteomes" id="UP001163046">
    <property type="component" value="Unassembled WGS sequence"/>
</dbReference>
<dbReference type="AlphaFoldDB" id="A0A9W9YZ14"/>
<evidence type="ECO:0000313" key="1">
    <source>
        <dbReference type="EMBL" id="KAJ7372122.1"/>
    </source>
</evidence>
<proteinExistence type="predicted"/>
<organism evidence="1 2">
    <name type="scientific">Desmophyllum pertusum</name>
    <dbReference type="NCBI Taxonomy" id="174260"/>
    <lineage>
        <taxon>Eukaryota</taxon>
        <taxon>Metazoa</taxon>
        <taxon>Cnidaria</taxon>
        <taxon>Anthozoa</taxon>
        <taxon>Hexacorallia</taxon>
        <taxon>Scleractinia</taxon>
        <taxon>Caryophylliina</taxon>
        <taxon>Caryophylliidae</taxon>
        <taxon>Desmophyllum</taxon>
    </lineage>
</organism>
<keyword evidence="2" id="KW-1185">Reference proteome</keyword>
<reference evidence="1" key="1">
    <citation type="submission" date="2023-01" db="EMBL/GenBank/DDBJ databases">
        <title>Genome assembly of the deep-sea coral Lophelia pertusa.</title>
        <authorList>
            <person name="Herrera S."/>
            <person name="Cordes E."/>
        </authorList>
    </citation>
    <scope>NUCLEOTIDE SEQUENCE</scope>
    <source>
        <strain evidence="1">USNM1676648</strain>
        <tissue evidence="1">Polyp</tissue>
    </source>
</reference>
<gene>
    <name evidence="1" type="ORF">OS493_020547</name>
</gene>
<accession>A0A9W9YZ14</accession>
<evidence type="ECO:0000313" key="2">
    <source>
        <dbReference type="Proteomes" id="UP001163046"/>
    </source>
</evidence>
<dbReference type="EMBL" id="MU826838">
    <property type="protein sequence ID" value="KAJ7372122.1"/>
    <property type="molecule type" value="Genomic_DNA"/>
</dbReference>
<sequence>MQLKISSKSKHVTFIHIEHSKIQISQIVKEAEAFACTMLPSAPVNLSVSKDDISGSDRPSTVAVAGVRLIPLSSRLLRVLWVKLAAVFTSAVQQCA</sequence>
<protein>
    <submittedName>
        <fullName evidence="1">Uncharacterized protein</fullName>
    </submittedName>
</protein>
<comment type="caution">
    <text evidence="1">The sequence shown here is derived from an EMBL/GenBank/DDBJ whole genome shotgun (WGS) entry which is preliminary data.</text>
</comment>